<reference evidence="2" key="1">
    <citation type="journal article" date="2007" name="Science">
        <title>Draft genome of the filarial nematode parasite Brugia malayi.</title>
        <authorList>
            <person name="Ghedin E."/>
            <person name="Wang S."/>
            <person name="Spiro D."/>
            <person name="Caler E."/>
            <person name="Zhao Q."/>
            <person name="Crabtree J."/>
            <person name="Allen J.E."/>
            <person name="Delcher A.L."/>
            <person name="Guiliano D.B."/>
            <person name="Miranda-Saavedra D."/>
            <person name="Angiuoli S.V."/>
            <person name="Creasy T."/>
            <person name="Amedeo P."/>
            <person name="Haas B."/>
            <person name="El-Sayed N.M."/>
            <person name="Wortman J.R."/>
            <person name="Feldblyum T."/>
            <person name="Tallon L."/>
            <person name="Schatz M."/>
            <person name="Shumway M."/>
            <person name="Koo H."/>
            <person name="Salzberg S.L."/>
            <person name="Schobel S."/>
            <person name="Pertea M."/>
            <person name="Pop M."/>
            <person name="White O."/>
            <person name="Barton G.J."/>
            <person name="Carlow C.K."/>
            <person name="Crawford M.J."/>
            <person name="Daub J."/>
            <person name="Dimmic M.W."/>
            <person name="Estes C.F."/>
            <person name="Foster J.M."/>
            <person name="Ganatra M."/>
            <person name="Gregory W.F."/>
            <person name="Johnson N.M."/>
            <person name="Jin J."/>
            <person name="Komuniecki R."/>
            <person name="Korf I."/>
            <person name="Kumar S."/>
            <person name="Laney S."/>
            <person name="Li B.W."/>
            <person name="Li W."/>
            <person name="Lindblom T.H."/>
            <person name="Lustigman S."/>
            <person name="Ma D."/>
            <person name="Maina C.V."/>
            <person name="Martin D.M."/>
            <person name="McCarter J.P."/>
            <person name="McReynolds L."/>
            <person name="Mitreva M."/>
            <person name="Nutman T.B."/>
            <person name="Parkinson J."/>
            <person name="Peregrin-Alvarez J.M."/>
            <person name="Poole C."/>
            <person name="Ren Q."/>
            <person name="Saunders L."/>
            <person name="Sluder A.E."/>
            <person name="Smith K."/>
            <person name="Stanke M."/>
            <person name="Unnasch T.R."/>
            <person name="Ware J."/>
            <person name="Wei A.D."/>
            <person name="Weil G."/>
            <person name="Williams D.J."/>
            <person name="Zhang Y."/>
            <person name="Williams S.A."/>
            <person name="Fraser-Liggett C."/>
            <person name="Slatko B."/>
            <person name="Blaxter M.L."/>
            <person name="Scott A.L."/>
        </authorList>
    </citation>
    <scope>NUCLEOTIDE SEQUENCE</scope>
    <source>
        <strain evidence="2">FR3</strain>
    </source>
</reference>
<organism evidence="1">
    <name type="scientific">Brugia malayi</name>
    <name type="common">Filarial nematode worm</name>
    <dbReference type="NCBI Taxonomy" id="6279"/>
    <lineage>
        <taxon>Eukaryota</taxon>
        <taxon>Metazoa</taxon>
        <taxon>Ecdysozoa</taxon>
        <taxon>Nematoda</taxon>
        <taxon>Chromadorea</taxon>
        <taxon>Rhabditida</taxon>
        <taxon>Spirurina</taxon>
        <taxon>Spiruromorpha</taxon>
        <taxon>Filarioidea</taxon>
        <taxon>Onchocercidae</taxon>
        <taxon>Brugia</taxon>
    </lineage>
</organism>
<dbReference type="AlphaFoldDB" id="A0A4E9EVT3"/>
<keyword evidence="2" id="KW-1185">Reference proteome</keyword>
<evidence type="ECO:0000313" key="2">
    <source>
        <dbReference type="Proteomes" id="UP000006672"/>
    </source>
</evidence>
<sequence>MARIPSSDRFQVLADDYGRETTMEGFEYSYFEAVDDLSPDFSLFLYIRRLNPGIYRVRSGIG</sequence>
<dbReference type="GeneID" id="66059606"/>
<name>A0A4E9EVT3_BRUMA</name>
<accession>A0A5S6PIE2</accession>
<reference evidence="3" key="3">
    <citation type="submission" date="2019-12" db="UniProtKB">
        <authorList>
            <consortium name="WormBaseParasite"/>
        </authorList>
    </citation>
    <scope>IDENTIFICATION</scope>
</reference>
<dbReference type="Proteomes" id="UP000006672">
    <property type="component" value="Unassembled WGS sequence"/>
</dbReference>
<evidence type="ECO:0000313" key="1">
    <source>
        <dbReference type="EMBL" id="VIO88135.1"/>
    </source>
</evidence>
<reference evidence="1" key="2">
    <citation type="submission" date="2019-04" db="EMBL/GenBank/DDBJ databases">
        <authorList>
            <person name="Howe K."/>
            <person name="Paulini M."/>
            <person name="Williams G."/>
        </authorList>
    </citation>
    <scope>NUCLEOTIDE SEQUENCE [LARGE SCALE GENOMIC DNA]</scope>
    <source>
        <strain evidence="1">FR3</strain>
    </source>
</reference>
<gene>
    <name evidence="1 3" type="primary">Bm267</name>
    <name evidence="1" type="ORF">BM_BM267</name>
</gene>
<evidence type="ECO:0000313" key="3">
    <source>
        <dbReference type="WBParaSite" id="Bm267b.1"/>
    </source>
</evidence>
<protein>
    <submittedName>
        <fullName evidence="1 3">Uncharacterized protein</fullName>
    </submittedName>
</protein>
<proteinExistence type="predicted"/>
<accession>A0A4E9EVT3</accession>
<dbReference type="CTD" id="66059606"/>
<dbReference type="WBParaSite" id="Bm267b.1">
    <property type="protein sequence ID" value="Bm267b.1"/>
    <property type="gene ID" value="WBGene00220528"/>
</dbReference>
<dbReference type="EMBL" id="CAAKNF010000196">
    <property type="protein sequence ID" value="VIO88135.1"/>
    <property type="molecule type" value="Genomic_DNA"/>
</dbReference>
<dbReference type="RefSeq" id="XP_042930638.1">
    <property type="nucleotide sequence ID" value="XM_043074704.1"/>
</dbReference>